<keyword evidence="5 8" id="KW-0812">Transmembrane</keyword>
<dbReference type="OrthoDB" id="685197at2759"/>
<evidence type="ECO:0000313" key="10">
    <source>
        <dbReference type="EMBL" id="KAJ8559749.1"/>
    </source>
</evidence>
<feature type="domain" description="Casparian strip membrane protein" evidence="9">
    <location>
        <begin position="65"/>
        <end position="141"/>
    </location>
</feature>
<comment type="similarity">
    <text evidence="2 8">Belongs to the Casparian strip membrane proteins (CASP) family.</text>
</comment>
<evidence type="ECO:0000313" key="11">
    <source>
        <dbReference type="Proteomes" id="UP001152561"/>
    </source>
</evidence>
<dbReference type="Pfam" id="PF04535">
    <property type="entry name" value="CASP_dom"/>
    <property type="match status" value="1"/>
</dbReference>
<dbReference type="GO" id="GO:0005886">
    <property type="term" value="C:plasma membrane"/>
    <property type="evidence" value="ECO:0007669"/>
    <property type="project" value="UniProtKB-SubCell"/>
</dbReference>
<keyword evidence="11" id="KW-1185">Reference proteome</keyword>
<dbReference type="AlphaFoldDB" id="A0A9Q1MJX3"/>
<evidence type="ECO:0000256" key="7">
    <source>
        <dbReference type="ARBA" id="ARBA00023136"/>
    </source>
</evidence>
<dbReference type="EMBL" id="JAJAGQ010000006">
    <property type="protein sequence ID" value="KAJ8559749.1"/>
    <property type="molecule type" value="Genomic_DNA"/>
</dbReference>
<keyword evidence="4 8" id="KW-1003">Cell membrane</keyword>
<keyword evidence="6 8" id="KW-1133">Transmembrane helix</keyword>
<evidence type="ECO:0000256" key="5">
    <source>
        <dbReference type="ARBA" id="ARBA00022692"/>
    </source>
</evidence>
<feature type="transmembrane region" description="Helical" evidence="8">
    <location>
        <begin position="125"/>
        <end position="141"/>
    </location>
</feature>
<dbReference type="PANTHER" id="PTHR33573">
    <property type="entry name" value="CASP-LIKE PROTEIN 4A4"/>
    <property type="match status" value="1"/>
</dbReference>
<feature type="transmembrane region" description="Helical" evidence="8">
    <location>
        <begin position="21"/>
        <end position="40"/>
    </location>
</feature>
<evidence type="ECO:0000259" key="9">
    <source>
        <dbReference type="Pfam" id="PF04535"/>
    </source>
</evidence>
<evidence type="ECO:0000256" key="3">
    <source>
        <dbReference type="ARBA" id="ARBA00011489"/>
    </source>
</evidence>
<evidence type="ECO:0000256" key="4">
    <source>
        <dbReference type="ARBA" id="ARBA00022475"/>
    </source>
</evidence>
<feature type="transmembrane region" description="Helical" evidence="8">
    <location>
        <begin position="80"/>
        <end position="104"/>
    </location>
</feature>
<comment type="subunit">
    <text evidence="3 8">Homodimer and heterodimers.</text>
</comment>
<evidence type="ECO:0000256" key="2">
    <source>
        <dbReference type="ARBA" id="ARBA00007651"/>
    </source>
</evidence>
<gene>
    <name evidence="10" type="ORF">K7X08_003807</name>
</gene>
<accession>A0A9Q1MJX3</accession>
<dbReference type="PANTHER" id="PTHR33573:SF16">
    <property type="entry name" value="CASP-LIKE PROTEIN"/>
    <property type="match status" value="1"/>
</dbReference>
<sequence>MYRMEICGINIIKLLDKFHRSSSLLLLLLDIALSDLTAFWKHKASKFRKFTGTVPLMINNSFELSGGEKTKYSDIKGYRYVLAAAIGGFAYSLIQLPFAIYYACTGNRIIHGRFLGMLDFYVDKVLTFVMASGVGVGYGVSSELKRFVNGFVDNIESSGIDGYEELRTKSQKFFDRGTLATNPLMAGLITMSVLTIITSFHRK</sequence>
<organism evidence="10 11">
    <name type="scientific">Anisodus acutangulus</name>
    <dbReference type="NCBI Taxonomy" id="402998"/>
    <lineage>
        <taxon>Eukaryota</taxon>
        <taxon>Viridiplantae</taxon>
        <taxon>Streptophyta</taxon>
        <taxon>Embryophyta</taxon>
        <taxon>Tracheophyta</taxon>
        <taxon>Spermatophyta</taxon>
        <taxon>Magnoliopsida</taxon>
        <taxon>eudicotyledons</taxon>
        <taxon>Gunneridae</taxon>
        <taxon>Pentapetalae</taxon>
        <taxon>asterids</taxon>
        <taxon>lamiids</taxon>
        <taxon>Solanales</taxon>
        <taxon>Solanaceae</taxon>
        <taxon>Solanoideae</taxon>
        <taxon>Hyoscyameae</taxon>
        <taxon>Anisodus</taxon>
    </lineage>
</organism>
<dbReference type="InterPro" id="IPR006702">
    <property type="entry name" value="CASP_dom"/>
</dbReference>
<proteinExistence type="inferred from homology"/>
<dbReference type="Proteomes" id="UP001152561">
    <property type="component" value="Unassembled WGS sequence"/>
</dbReference>
<reference evidence="11" key="1">
    <citation type="journal article" date="2023" name="Proc. Natl. Acad. Sci. U.S.A.">
        <title>Genomic and structural basis for evolution of tropane alkaloid biosynthesis.</title>
        <authorList>
            <person name="Wanga Y.-J."/>
            <person name="Taina T."/>
            <person name="Yua J.-Y."/>
            <person name="Lia J."/>
            <person name="Xua B."/>
            <person name="Chenc J."/>
            <person name="D'Auriad J.C."/>
            <person name="Huanga J.-P."/>
            <person name="Huanga S.-X."/>
        </authorList>
    </citation>
    <scope>NUCLEOTIDE SEQUENCE [LARGE SCALE GENOMIC DNA]</scope>
    <source>
        <strain evidence="11">cv. KIB-2019</strain>
    </source>
</reference>
<comment type="caution">
    <text evidence="10">The sequence shown here is derived from an EMBL/GenBank/DDBJ whole genome shotgun (WGS) entry which is preliminary data.</text>
</comment>
<name>A0A9Q1MJX3_9SOLA</name>
<feature type="transmembrane region" description="Helical" evidence="8">
    <location>
        <begin position="179"/>
        <end position="200"/>
    </location>
</feature>
<protein>
    <recommendedName>
        <fullName evidence="8">CASP-like protein</fullName>
    </recommendedName>
</protein>
<comment type="subcellular location">
    <subcellularLocation>
        <location evidence="1 8">Cell membrane</location>
        <topology evidence="1 8">Multi-pass membrane protein</topology>
    </subcellularLocation>
</comment>
<keyword evidence="7 8" id="KW-0472">Membrane</keyword>
<evidence type="ECO:0000256" key="6">
    <source>
        <dbReference type="ARBA" id="ARBA00022989"/>
    </source>
</evidence>
<evidence type="ECO:0000256" key="1">
    <source>
        <dbReference type="ARBA" id="ARBA00004651"/>
    </source>
</evidence>
<evidence type="ECO:0000256" key="8">
    <source>
        <dbReference type="RuleBase" id="RU361233"/>
    </source>
</evidence>